<evidence type="ECO:0000313" key="7">
    <source>
        <dbReference type="EMBL" id="MFC7336845.1"/>
    </source>
</evidence>
<dbReference type="PANTHER" id="PTHR43027">
    <property type="entry name" value="DOXORUBICIN RESISTANCE ABC TRANSPORTER PERMEASE PROTEIN DRRC-RELATED"/>
    <property type="match status" value="1"/>
</dbReference>
<dbReference type="PANTHER" id="PTHR43027:SF1">
    <property type="entry name" value="DOXORUBICIN RESISTANCE ABC TRANSPORTER PERMEASE PROTEIN DRRC-RELATED"/>
    <property type="match status" value="1"/>
</dbReference>
<keyword evidence="8" id="KW-1185">Reference proteome</keyword>
<evidence type="ECO:0000313" key="8">
    <source>
        <dbReference type="Proteomes" id="UP001596472"/>
    </source>
</evidence>
<dbReference type="Pfam" id="PF01061">
    <property type="entry name" value="ABC2_membrane"/>
    <property type="match status" value="1"/>
</dbReference>
<keyword evidence="3 5" id="KW-1133">Transmembrane helix</keyword>
<feature type="transmembrane region" description="Helical" evidence="5">
    <location>
        <begin position="58"/>
        <end position="77"/>
    </location>
</feature>
<organism evidence="7 8">
    <name type="scientific">Haloferula chungangensis</name>
    <dbReference type="NCBI Taxonomy" id="1048331"/>
    <lineage>
        <taxon>Bacteria</taxon>
        <taxon>Pseudomonadati</taxon>
        <taxon>Verrucomicrobiota</taxon>
        <taxon>Verrucomicrobiia</taxon>
        <taxon>Verrucomicrobiales</taxon>
        <taxon>Verrucomicrobiaceae</taxon>
        <taxon>Haloferula</taxon>
    </lineage>
</organism>
<dbReference type="RefSeq" id="WP_379710599.1">
    <property type="nucleotide sequence ID" value="NZ_JBHTBS010000003.1"/>
</dbReference>
<evidence type="ECO:0000256" key="1">
    <source>
        <dbReference type="ARBA" id="ARBA00004141"/>
    </source>
</evidence>
<sequence>MLRPSTIRALVTRQVLLFTRNPVRGFELFFWPVVQLLVWGFVTVFLQQQVGGQVEGGGFPQFITFLIGAIILWDALFRSQQGVAISFLEDVWTRNLLNIFAAPIRMTEYLAATFSVGVLRVLVTAVVLAIIAMMAYSFNLFQFEWTLIAFYGNLMMFGWALGIISISMILRYGHAAESLAWAVPFMIQPFACVFYGVEVLPKWMQWIALAMPPAHIFEGMRSILAGKGMDAGHLLLATGLNGFYLGASGLLFSHMLGLARKRGLLVKAASS</sequence>
<dbReference type="InterPro" id="IPR013525">
    <property type="entry name" value="ABC2_TM"/>
</dbReference>
<keyword evidence="4 5" id="KW-0472">Membrane</keyword>
<proteinExistence type="predicted"/>
<gene>
    <name evidence="7" type="ORF">ACFQY0_06630</name>
</gene>
<evidence type="ECO:0000259" key="6">
    <source>
        <dbReference type="Pfam" id="PF01061"/>
    </source>
</evidence>
<comment type="subcellular location">
    <subcellularLocation>
        <location evidence="1">Membrane</location>
        <topology evidence="1">Multi-pass membrane protein</topology>
    </subcellularLocation>
</comment>
<evidence type="ECO:0000256" key="5">
    <source>
        <dbReference type="SAM" id="Phobius"/>
    </source>
</evidence>
<accession>A0ABW2L5R9</accession>
<dbReference type="EMBL" id="JBHTBS010000003">
    <property type="protein sequence ID" value="MFC7336845.1"/>
    <property type="molecule type" value="Genomic_DNA"/>
</dbReference>
<dbReference type="Proteomes" id="UP001596472">
    <property type="component" value="Unassembled WGS sequence"/>
</dbReference>
<evidence type="ECO:0000256" key="4">
    <source>
        <dbReference type="ARBA" id="ARBA00023136"/>
    </source>
</evidence>
<name>A0ABW2L5R9_9BACT</name>
<dbReference type="InterPro" id="IPR000412">
    <property type="entry name" value="ABC_2_transport"/>
</dbReference>
<feature type="transmembrane region" description="Helical" evidence="5">
    <location>
        <begin position="231"/>
        <end position="252"/>
    </location>
</feature>
<feature type="transmembrane region" description="Helical" evidence="5">
    <location>
        <begin position="148"/>
        <end position="172"/>
    </location>
</feature>
<feature type="transmembrane region" description="Helical" evidence="5">
    <location>
        <begin position="179"/>
        <end position="197"/>
    </location>
</feature>
<evidence type="ECO:0000256" key="3">
    <source>
        <dbReference type="ARBA" id="ARBA00022989"/>
    </source>
</evidence>
<comment type="caution">
    <text evidence="7">The sequence shown here is derived from an EMBL/GenBank/DDBJ whole genome shotgun (WGS) entry which is preliminary data.</text>
</comment>
<protein>
    <submittedName>
        <fullName evidence="7">ABC transporter permease</fullName>
    </submittedName>
</protein>
<reference evidence="8" key="1">
    <citation type="journal article" date="2019" name="Int. J. Syst. Evol. Microbiol.">
        <title>The Global Catalogue of Microorganisms (GCM) 10K type strain sequencing project: providing services to taxonomists for standard genome sequencing and annotation.</title>
        <authorList>
            <consortium name="The Broad Institute Genomics Platform"/>
            <consortium name="The Broad Institute Genome Sequencing Center for Infectious Disease"/>
            <person name="Wu L."/>
            <person name="Ma J."/>
        </authorList>
    </citation>
    <scope>NUCLEOTIDE SEQUENCE [LARGE SCALE GENOMIC DNA]</scope>
    <source>
        <strain evidence="8">CGMCC 4.1467</strain>
    </source>
</reference>
<feature type="transmembrane region" description="Helical" evidence="5">
    <location>
        <begin position="28"/>
        <end position="46"/>
    </location>
</feature>
<keyword evidence="2 5" id="KW-0812">Transmembrane</keyword>
<dbReference type="PIRSF" id="PIRSF006648">
    <property type="entry name" value="DrrB"/>
    <property type="match status" value="1"/>
</dbReference>
<evidence type="ECO:0000256" key="2">
    <source>
        <dbReference type="ARBA" id="ARBA00022692"/>
    </source>
</evidence>
<feature type="transmembrane region" description="Helical" evidence="5">
    <location>
        <begin position="109"/>
        <end position="136"/>
    </location>
</feature>
<dbReference type="InterPro" id="IPR052902">
    <property type="entry name" value="ABC-2_transporter"/>
</dbReference>
<feature type="domain" description="ABC-2 type transporter transmembrane" evidence="6">
    <location>
        <begin position="7"/>
        <end position="224"/>
    </location>
</feature>